<dbReference type="InterPro" id="IPR036388">
    <property type="entry name" value="WH-like_DNA-bd_sf"/>
</dbReference>
<comment type="caution">
    <text evidence="3">The sequence shown here is derived from an EMBL/GenBank/DDBJ whole genome shotgun (WGS) entry which is preliminary data.</text>
</comment>
<evidence type="ECO:0000313" key="4">
    <source>
        <dbReference type="Proteomes" id="UP001183682"/>
    </source>
</evidence>
<evidence type="ECO:0000259" key="2">
    <source>
        <dbReference type="Pfam" id="PF01051"/>
    </source>
</evidence>
<dbReference type="Gene3D" id="1.10.10.10">
    <property type="entry name" value="Winged helix-like DNA-binding domain superfamily/Winged helix DNA-binding domain"/>
    <property type="match status" value="1"/>
</dbReference>
<dbReference type="RefSeq" id="WP_311810206.1">
    <property type="nucleotide sequence ID" value="NZ_JARPZN010000043.1"/>
</dbReference>
<dbReference type="InterPro" id="IPR000525">
    <property type="entry name" value="Initiator_Rep_WH1"/>
</dbReference>
<feature type="domain" description="Initiator Rep protein WH1" evidence="2">
    <location>
        <begin position="6"/>
        <end position="98"/>
    </location>
</feature>
<accession>A0AAE4HSR4</accession>
<evidence type="ECO:0000256" key="1">
    <source>
        <dbReference type="ARBA" id="ARBA00038283"/>
    </source>
</evidence>
<evidence type="ECO:0000313" key="3">
    <source>
        <dbReference type="EMBL" id="MDT2692218.1"/>
    </source>
</evidence>
<dbReference type="GO" id="GO:0006270">
    <property type="term" value="P:DNA replication initiation"/>
    <property type="evidence" value="ECO:0007669"/>
    <property type="project" value="InterPro"/>
</dbReference>
<sequence length="187" mass="21701">SLSQFKKTSKEAFVNKLKSTYQKLLALIFKEEKGSRTTYFTLFDEFTIDTAEETISITIKEKYFYILNGLTANFTRFELAEFVSLKSSYSKGLYRLLKQFRSTGFYEVSIEDFRRLLDVPKSYRMSDINKTILTPALTELSDIFPELQCEKIKRAVPGSRGVSVVKLIFSFKPTSKKDSILLYDYTK</sequence>
<dbReference type="Pfam" id="PF01051">
    <property type="entry name" value="Rep3_N"/>
    <property type="match status" value="1"/>
</dbReference>
<dbReference type="SUPFAM" id="SSF46785">
    <property type="entry name" value="Winged helix' DNA-binding domain"/>
    <property type="match status" value="1"/>
</dbReference>
<dbReference type="InterPro" id="IPR036390">
    <property type="entry name" value="WH_DNA-bd_sf"/>
</dbReference>
<reference evidence="3" key="1">
    <citation type="submission" date="2023-03" db="EMBL/GenBank/DDBJ databases">
        <authorList>
            <person name="Shen W."/>
            <person name="Cai J."/>
        </authorList>
    </citation>
    <scope>NUCLEOTIDE SEQUENCE</scope>
    <source>
        <strain evidence="3">K69-2</strain>
    </source>
</reference>
<dbReference type="Pfam" id="PF21205">
    <property type="entry name" value="Rep3_C"/>
    <property type="match status" value="1"/>
</dbReference>
<dbReference type="Proteomes" id="UP001183682">
    <property type="component" value="Unassembled WGS sequence"/>
</dbReference>
<protein>
    <submittedName>
        <fullName evidence="3">Replication initiation protein</fullName>
    </submittedName>
</protein>
<gene>
    <name evidence="3" type="ORF">P7E30_18840</name>
</gene>
<dbReference type="GO" id="GO:0003887">
    <property type="term" value="F:DNA-directed DNA polymerase activity"/>
    <property type="evidence" value="ECO:0007669"/>
    <property type="project" value="InterPro"/>
</dbReference>
<feature type="non-terminal residue" evidence="3">
    <location>
        <position position="1"/>
    </location>
</feature>
<name>A0AAE4HSR4_ENTGA</name>
<organism evidence="3 4">
    <name type="scientific">Enterococcus gallinarum</name>
    <dbReference type="NCBI Taxonomy" id="1353"/>
    <lineage>
        <taxon>Bacteria</taxon>
        <taxon>Bacillati</taxon>
        <taxon>Bacillota</taxon>
        <taxon>Bacilli</taxon>
        <taxon>Lactobacillales</taxon>
        <taxon>Enterococcaceae</taxon>
        <taxon>Enterococcus</taxon>
    </lineage>
</organism>
<dbReference type="EMBL" id="JARPZN010000043">
    <property type="protein sequence ID" value="MDT2692218.1"/>
    <property type="molecule type" value="Genomic_DNA"/>
</dbReference>
<proteinExistence type="inferred from homology"/>
<dbReference type="AlphaFoldDB" id="A0AAE4HSR4"/>
<comment type="similarity">
    <text evidence="1">Belongs to the initiator RepB protein family.</text>
</comment>